<dbReference type="Pfam" id="PF00625">
    <property type="entry name" value="Guanylate_kin"/>
    <property type="match status" value="1"/>
</dbReference>
<dbReference type="PANTHER" id="PTHR23122">
    <property type="entry name" value="MEMBRANE-ASSOCIATED GUANYLATE KINASE MAGUK"/>
    <property type="match status" value="1"/>
</dbReference>
<proteinExistence type="inferred from homology"/>
<evidence type="ECO:0000256" key="3">
    <source>
        <dbReference type="SAM" id="MobiDB-lite"/>
    </source>
</evidence>
<dbReference type="InterPro" id="IPR036892">
    <property type="entry name" value="L27_dom_sf"/>
</dbReference>
<dbReference type="InterPro" id="IPR008144">
    <property type="entry name" value="Guanylate_kin-like_dom"/>
</dbReference>
<dbReference type="CDD" id="cd00071">
    <property type="entry name" value="GMPK"/>
    <property type="match status" value="1"/>
</dbReference>
<feature type="domain" description="PDZ" evidence="5">
    <location>
        <begin position="629"/>
        <end position="711"/>
    </location>
</feature>
<sequence>MNMTRKAVAVGKPNRLLSGYCVVVAENNEGKIKLFGSPADKASVEAGDEILEVNGKKLDESSHDDVINHIHQSIKSRRVSLKVRRRKGKKLAEEFPTYSIQNAYIVSSDDRQQSAHQNADLIHLQNGPNIIPVSMSSILAAAEPRLDEEIDIPDAQLDIGISLKQQSPVLSLSKPPSPIQESIKGETDESIQPEDAVEFIRPLSVPEQHRSIEDLLQRTLRNIDTCIVYNAAQGVQLPSKKPEIARSPKQLRDFSSNFEKFHSLPYQRPADFLPARLASEETSRIASSMPSSDSAADFNMATTTTQIQFNSNREMAIDVPEQFTGTVRRPLRHPNANSDSDGSGDVYNAAAWQEREKIRRYTEDIRKRTEEEQLKAKKEEFLRASLRNSTRLKALEKNAKPLPPPGFYNAAFEHDHVVGGGSGHDDFPVVRDDPAGTAEVIDVPDSQSMRQALDQIAAMLRSSAADGGGGATAEFANELDFIESLFESTAFRDAADLHHLIESRQIHLTEPVSTQAELLVRQLLPEGGKTSDRDARELHAILTTPEFKNLLWAHDTLATQTIELAELQPQKNGSASFHSDAPTIPVTADEQQQSSSFNQSSGRSATQALPAAEEESYSPPNYPGMDVRTIRIEKHGDTPLGATIRIDDDNGSVVVARIVHGGAAQKSGLLHEGDELIEVNGIDLRGRSLDEVCELLGRMVGTLSFTVLPAQLYSDTPPRRNDLHVRANFSYDPDDDPHVEALQCPCAGLGLSFQKRDILHIRNQDDTCWWQAYRDGEELGSVLAGLIPSAEHEQRRHDHHVLTRGDSGPRINGKSGKRDGKKRLGSKKNDKFGKKKRVVNGSPFDLDVGEVPWYEEVGLLNPKPYQKRPIVLIGPAQMGRKELLERLIASDPDRFSKPIAHTTRTKKPGDIDGRDYHFVSKHVFDGEILKQRFVEYGLFEKQLYGTSIEAVNAVIKSGKVCLLVVEPSAIRSLRAANFKPYVVFIAPPSLDKLQQNRLRMGVPADEISARKVIEEAQDMEDMYGHYIDLVIENVDESSTFAQLLTEINRLERDAQWVPADWLR</sequence>
<dbReference type="SUPFAM" id="SSF52540">
    <property type="entry name" value="P-loop containing nucleoside triphosphate hydrolases"/>
    <property type="match status" value="1"/>
</dbReference>
<dbReference type="InterPro" id="IPR014775">
    <property type="entry name" value="L27_C"/>
</dbReference>
<evidence type="ECO:0000259" key="4">
    <source>
        <dbReference type="PROSITE" id="PS50052"/>
    </source>
</evidence>
<feature type="domain" description="PDZ" evidence="5">
    <location>
        <begin position="36"/>
        <end position="85"/>
    </location>
</feature>
<dbReference type="PROSITE" id="PS50052">
    <property type="entry name" value="GUANYLATE_KINASE_2"/>
    <property type="match status" value="1"/>
</dbReference>
<dbReference type="InterPro" id="IPR004172">
    <property type="entry name" value="L27_dom"/>
</dbReference>
<dbReference type="InterPro" id="IPR050716">
    <property type="entry name" value="MAGUK"/>
</dbReference>
<dbReference type="SUPFAM" id="SSF101288">
    <property type="entry name" value="L27 domain"/>
    <property type="match status" value="1"/>
</dbReference>
<dbReference type="FunFam" id="3.30.63.10:FF:000002">
    <property type="entry name" value="Guanylate kinase 1"/>
    <property type="match status" value="1"/>
</dbReference>
<dbReference type="PROSITE" id="PS50106">
    <property type="entry name" value="PDZ"/>
    <property type="match status" value="2"/>
</dbReference>
<comment type="caution">
    <text evidence="7">The sequence shown here is derived from an EMBL/GenBank/DDBJ whole genome shotgun (WGS) entry which is preliminary data.</text>
</comment>
<dbReference type="Gene3D" id="2.30.42.10">
    <property type="match status" value="2"/>
</dbReference>
<dbReference type="SMART" id="SM00072">
    <property type="entry name" value="GuKc"/>
    <property type="match status" value="1"/>
</dbReference>
<dbReference type="Proteomes" id="UP000192578">
    <property type="component" value="Unassembled WGS sequence"/>
</dbReference>
<organism evidence="7 8">
    <name type="scientific">Hypsibius exemplaris</name>
    <name type="common">Freshwater tardigrade</name>
    <dbReference type="NCBI Taxonomy" id="2072580"/>
    <lineage>
        <taxon>Eukaryota</taxon>
        <taxon>Metazoa</taxon>
        <taxon>Ecdysozoa</taxon>
        <taxon>Tardigrada</taxon>
        <taxon>Eutardigrada</taxon>
        <taxon>Parachela</taxon>
        <taxon>Hypsibioidea</taxon>
        <taxon>Hypsibiidae</taxon>
        <taxon>Hypsibius</taxon>
    </lineage>
</organism>
<dbReference type="SUPFAM" id="SSF50156">
    <property type="entry name" value="PDZ domain-like"/>
    <property type="match status" value="2"/>
</dbReference>
<keyword evidence="2" id="KW-0728">SH3 domain</keyword>
<dbReference type="EMBL" id="MTYJ01000013">
    <property type="protein sequence ID" value="OQV23236.1"/>
    <property type="molecule type" value="Genomic_DNA"/>
</dbReference>
<feature type="compositionally biased region" description="Basic and acidic residues" evidence="3">
    <location>
        <begin position="793"/>
        <end position="803"/>
    </location>
</feature>
<evidence type="ECO:0000313" key="7">
    <source>
        <dbReference type="EMBL" id="OQV23236.1"/>
    </source>
</evidence>
<dbReference type="Gene3D" id="3.40.50.300">
    <property type="entry name" value="P-loop containing nucleotide triphosphate hydrolases"/>
    <property type="match status" value="1"/>
</dbReference>
<accession>A0A1W0X6Q1</accession>
<keyword evidence="8" id="KW-1185">Reference proteome</keyword>
<dbReference type="InterPro" id="IPR001478">
    <property type="entry name" value="PDZ"/>
</dbReference>
<dbReference type="SUPFAM" id="SSF50044">
    <property type="entry name" value="SH3-domain"/>
    <property type="match status" value="1"/>
</dbReference>
<feature type="domain" description="L27" evidence="6">
    <location>
        <begin position="509"/>
        <end position="565"/>
    </location>
</feature>
<feature type="region of interest" description="Disordered" evidence="3">
    <location>
        <begin position="169"/>
        <end position="189"/>
    </location>
</feature>
<name>A0A1W0X6Q1_HYPEX</name>
<feature type="domain" description="Guanylate kinase-like" evidence="4">
    <location>
        <begin position="867"/>
        <end position="1048"/>
    </location>
</feature>
<evidence type="ECO:0000256" key="1">
    <source>
        <dbReference type="ARBA" id="ARBA00007014"/>
    </source>
</evidence>
<feature type="region of interest" description="Disordered" evidence="3">
    <location>
        <begin position="587"/>
        <end position="626"/>
    </location>
</feature>
<comment type="similarity">
    <text evidence="1">Belongs to the MAGUK family.</text>
</comment>
<dbReference type="Pfam" id="PF02828">
    <property type="entry name" value="L27"/>
    <property type="match status" value="1"/>
</dbReference>
<dbReference type="PROSITE" id="PS51022">
    <property type="entry name" value="L27"/>
    <property type="match status" value="1"/>
</dbReference>
<dbReference type="GO" id="GO:0030054">
    <property type="term" value="C:cell junction"/>
    <property type="evidence" value="ECO:0007669"/>
    <property type="project" value="UniProtKB-ARBA"/>
</dbReference>
<evidence type="ECO:0000259" key="6">
    <source>
        <dbReference type="PROSITE" id="PS51022"/>
    </source>
</evidence>
<dbReference type="InterPro" id="IPR020590">
    <property type="entry name" value="Guanylate_kinase_CS"/>
</dbReference>
<evidence type="ECO:0000259" key="5">
    <source>
        <dbReference type="PROSITE" id="PS50106"/>
    </source>
</evidence>
<dbReference type="InterPro" id="IPR008145">
    <property type="entry name" value="GK/Ca_channel_bsu"/>
</dbReference>
<dbReference type="Pfam" id="PF00595">
    <property type="entry name" value="PDZ"/>
    <property type="match status" value="2"/>
</dbReference>
<dbReference type="OrthoDB" id="43580at2759"/>
<dbReference type="Gene3D" id="2.30.30.40">
    <property type="entry name" value="SH3 Domains"/>
    <property type="match status" value="1"/>
</dbReference>
<dbReference type="AlphaFoldDB" id="A0A1W0X6Q1"/>
<reference evidence="8" key="1">
    <citation type="submission" date="2017-01" db="EMBL/GenBank/DDBJ databases">
        <title>Comparative genomics of anhydrobiosis in the tardigrade Hypsibius dujardini.</title>
        <authorList>
            <person name="Yoshida Y."/>
            <person name="Koutsovoulos G."/>
            <person name="Laetsch D."/>
            <person name="Stevens L."/>
            <person name="Kumar S."/>
            <person name="Horikawa D."/>
            <person name="Ishino K."/>
            <person name="Komine S."/>
            <person name="Tomita M."/>
            <person name="Blaxter M."/>
            <person name="Arakawa K."/>
        </authorList>
    </citation>
    <scope>NUCLEOTIDE SEQUENCE [LARGE SCALE GENOMIC DNA]</scope>
    <source>
        <strain evidence="8">Z151</strain>
    </source>
</reference>
<dbReference type="Gene3D" id="1.10.287.650">
    <property type="entry name" value="L27 domain"/>
    <property type="match status" value="1"/>
</dbReference>
<dbReference type="SMART" id="SM00228">
    <property type="entry name" value="PDZ"/>
    <property type="match status" value="2"/>
</dbReference>
<evidence type="ECO:0000313" key="8">
    <source>
        <dbReference type="Proteomes" id="UP000192578"/>
    </source>
</evidence>
<evidence type="ECO:0000256" key="2">
    <source>
        <dbReference type="ARBA" id="ARBA00022443"/>
    </source>
</evidence>
<feature type="region of interest" description="Disordered" evidence="3">
    <location>
        <begin position="793"/>
        <end position="836"/>
    </location>
</feature>
<feature type="compositionally biased region" description="Low complexity" evidence="3">
    <location>
        <begin position="591"/>
        <end position="604"/>
    </location>
</feature>
<gene>
    <name evidence="7" type="ORF">BV898_02966</name>
</gene>
<dbReference type="InterPro" id="IPR036028">
    <property type="entry name" value="SH3-like_dom_sf"/>
</dbReference>
<dbReference type="InterPro" id="IPR036034">
    <property type="entry name" value="PDZ_sf"/>
</dbReference>
<dbReference type="InterPro" id="IPR027417">
    <property type="entry name" value="P-loop_NTPase"/>
</dbReference>
<dbReference type="PROSITE" id="PS00856">
    <property type="entry name" value="GUANYLATE_KINASE_1"/>
    <property type="match status" value="1"/>
</dbReference>
<protein>
    <submittedName>
        <fullName evidence="7">MAGUK p55 subfamily member 5</fullName>
    </submittedName>
</protein>